<protein>
    <submittedName>
        <fullName evidence="1">Uncharacterized protein</fullName>
    </submittedName>
</protein>
<reference evidence="1 2" key="2">
    <citation type="journal article" date="2022" name="Mol. Biol. Evol.">
        <title>Comparative Genomics Reveals Insights into the Divergent Evolution of Astigmatic Mites and Household Pest Adaptations.</title>
        <authorList>
            <person name="Xiong Q."/>
            <person name="Wan A.T."/>
            <person name="Liu X."/>
            <person name="Fung C.S."/>
            <person name="Xiao X."/>
            <person name="Malainual N."/>
            <person name="Hou J."/>
            <person name="Wang L."/>
            <person name="Wang M."/>
            <person name="Yang K.Y."/>
            <person name="Cui Y."/>
            <person name="Leung E.L."/>
            <person name="Nong W."/>
            <person name="Shin S.K."/>
            <person name="Au S.W."/>
            <person name="Jeong K.Y."/>
            <person name="Chew F.T."/>
            <person name="Hui J.H."/>
            <person name="Leung T.F."/>
            <person name="Tungtrongchitr A."/>
            <person name="Zhong N."/>
            <person name="Liu Z."/>
            <person name="Tsui S.K."/>
        </authorList>
    </citation>
    <scope>NUCLEOTIDE SEQUENCE [LARGE SCALE GENOMIC DNA]</scope>
    <source>
        <strain evidence="1">Derp</strain>
    </source>
</reference>
<comment type="caution">
    <text evidence="1">The sequence shown here is derived from an EMBL/GenBank/DDBJ whole genome shotgun (WGS) entry which is preliminary data.</text>
</comment>
<evidence type="ECO:0000313" key="2">
    <source>
        <dbReference type="Proteomes" id="UP000887458"/>
    </source>
</evidence>
<dbReference type="EMBL" id="NJHN03000050">
    <property type="protein sequence ID" value="KAH9420361.1"/>
    <property type="molecule type" value="Genomic_DNA"/>
</dbReference>
<accession>A0ABQ8JCM8</accession>
<dbReference type="Proteomes" id="UP000887458">
    <property type="component" value="Unassembled WGS sequence"/>
</dbReference>
<evidence type="ECO:0000313" key="1">
    <source>
        <dbReference type="EMBL" id="KAH9420361.1"/>
    </source>
</evidence>
<reference evidence="1 2" key="1">
    <citation type="journal article" date="2018" name="J. Allergy Clin. Immunol.">
        <title>High-quality assembly of Dermatophagoides pteronyssinus genome and transcriptome reveals a wide range of novel allergens.</title>
        <authorList>
            <person name="Liu X.Y."/>
            <person name="Yang K.Y."/>
            <person name="Wang M.Q."/>
            <person name="Kwok J.S."/>
            <person name="Zeng X."/>
            <person name="Yang Z."/>
            <person name="Xiao X.J."/>
            <person name="Lau C.P."/>
            <person name="Li Y."/>
            <person name="Huang Z.M."/>
            <person name="Ba J.G."/>
            <person name="Yim A.K."/>
            <person name="Ouyang C.Y."/>
            <person name="Ngai S.M."/>
            <person name="Chan T.F."/>
            <person name="Leung E.L."/>
            <person name="Liu L."/>
            <person name="Liu Z.G."/>
            <person name="Tsui S.K."/>
        </authorList>
    </citation>
    <scope>NUCLEOTIDE SEQUENCE [LARGE SCALE GENOMIC DNA]</scope>
    <source>
        <strain evidence="1">Derp</strain>
    </source>
</reference>
<organism evidence="1 2">
    <name type="scientific">Dermatophagoides pteronyssinus</name>
    <name type="common">European house dust mite</name>
    <dbReference type="NCBI Taxonomy" id="6956"/>
    <lineage>
        <taxon>Eukaryota</taxon>
        <taxon>Metazoa</taxon>
        <taxon>Ecdysozoa</taxon>
        <taxon>Arthropoda</taxon>
        <taxon>Chelicerata</taxon>
        <taxon>Arachnida</taxon>
        <taxon>Acari</taxon>
        <taxon>Acariformes</taxon>
        <taxon>Sarcoptiformes</taxon>
        <taxon>Astigmata</taxon>
        <taxon>Psoroptidia</taxon>
        <taxon>Analgoidea</taxon>
        <taxon>Pyroglyphidae</taxon>
        <taxon>Dermatophagoidinae</taxon>
        <taxon>Dermatophagoides</taxon>
    </lineage>
</organism>
<gene>
    <name evidence="1" type="ORF">DERP_013809</name>
</gene>
<proteinExistence type="predicted"/>
<name>A0ABQ8JCM8_DERPT</name>
<sequence length="78" mass="9160">MNSSVILYIKFTYNLNILEISIINSIYENRVRELQLTDDDAAAFFSVAAVSSITSLRMEFELYCHYMYVYVIQYGHPF</sequence>
<keyword evidence="2" id="KW-1185">Reference proteome</keyword>